<reference evidence="2" key="1">
    <citation type="submission" date="2023-03" db="EMBL/GenBank/DDBJ databases">
        <title>Actinorhabdospora filicis NBRC 111898.</title>
        <authorList>
            <person name="Ichikawa N."/>
            <person name="Sato H."/>
            <person name="Tonouchi N."/>
        </authorList>
    </citation>
    <scope>NUCLEOTIDE SEQUENCE</scope>
    <source>
        <strain evidence="2">NBRC 111898</strain>
    </source>
</reference>
<keyword evidence="3" id="KW-1185">Reference proteome</keyword>
<evidence type="ECO:0008006" key="4">
    <source>
        <dbReference type="Google" id="ProtNLM"/>
    </source>
</evidence>
<dbReference type="EMBL" id="BSTX01000001">
    <property type="protein sequence ID" value="GLZ77417.1"/>
    <property type="molecule type" value="Genomic_DNA"/>
</dbReference>
<feature type="signal peptide" evidence="1">
    <location>
        <begin position="1"/>
        <end position="23"/>
    </location>
</feature>
<evidence type="ECO:0000313" key="3">
    <source>
        <dbReference type="Proteomes" id="UP001165079"/>
    </source>
</evidence>
<organism evidence="2 3">
    <name type="scientific">Actinorhabdospora filicis</name>
    <dbReference type="NCBI Taxonomy" id="1785913"/>
    <lineage>
        <taxon>Bacteria</taxon>
        <taxon>Bacillati</taxon>
        <taxon>Actinomycetota</taxon>
        <taxon>Actinomycetes</taxon>
        <taxon>Micromonosporales</taxon>
        <taxon>Micromonosporaceae</taxon>
        <taxon>Actinorhabdospora</taxon>
    </lineage>
</organism>
<evidence type="ECO:0000313" key="2">
    <source>
        <dbReference type="EMBL" id="GLZ77417.1"/>
    </source>
</evidence>
<dbReference type="Proteomes" id="UP001165079">
    <property type="component" value="Unassembled WGS sequence"/>
</dbReference>
<gene>
    <name evidence="2" type="ORF">Afil01_22240</name>
</gene>
<comment type="caution">
    <text evidence="2">The sequence shown here is derived from an EMBL/GenBank/DDBJ whole genome shotgun (WGS) entry which is preliminary data.</text>
</comment>
<protein>
    <recommendedName>
        <fullName evidence="4">Pyrroloquinoline-quinone binding quinoprotein</fullName>
    </recommendedName>
</protein>
<dbReference type="Gene3D" id="2.130.10.10">
    <property type="entry name" value="YVTN repeat-like/Quinoprotein amine dehydrogenase"/>
    <property type="match status" value="1"/>
</dbReference>
<dbReference type="SUPFAM" id="SSF50998">
    <property type="entry name" value="Quinoprotein alcohol dehydrogenase-like"/>
    <property type="match status" value="1"/>
</dbReference>
<dbReference type="InterPro" id="IPR011047">
    <property type="entry name" value="Quinoprotein_ADH-like_sf"/>
</dbReference>
<evidence type="ECO:0000256" key="1">
    <source>
        <dbReference type="SAM" id="SignalP"/>
    </source>
</evidence>
<sequence length="428" mass="44955">MVAAVIVLSAAAAIWITTLSATAAEPKIDWRVPLAEQQTPPDAAAAGDAVVMLADGDLTVLDAGSGAVRWTVPDVEGPVRVAADSVVYASGALIKVHDLAGGQERFSYRAELGHNPPFWTATPTTLVTVERDGKYREAVATSLTTGKQLWHKRYDKELAVAAPVLPDPVHTAMDASPGVQVAAATSAVYLNTGLREAGDEKSLTLDIATGTELDSPGTVFDLDTYSLITVGDRVVSVSERSGCETKVVLYDPLAKSAKTAGFGADCNASATTVRVDGGALIGQNLDGRPEVVDVVTGEPRWTADARGVAQAFREPVLAYSPDGDDQPLKIVDVSGGPEPWQARDTTPAAGPATLAGKYLLTSSGSFPTAERPDDAYATTGYNIDIDKLMWHQPGARLIAVTEKYFVLAVCGTDYKEMKPAVVVAVPYT</sequence>
<dbReference type="InterPro" id="IPR015943">
    <property type="entry name" value="WD40/YVTN_repeat-like_dom_sf"/>
</dbReference>
<feature type="chain" id="PRO_5040764790" description="Pyrroloquinoline-quinone binding quinoprotein" evidence="1">
    <location>
        <begin position="24"/>
        <end position="428"/>
    </location>
</feature>
<keyword evidence="1" id="KW-0732">Signal</keyword>
<name>A0A9W6SKC8_9ACTN</name>
<accession>A0A9W6SKC8</accession>
<dbReference type="AlphaFoldDB" id="A0A9W6SKC8"/>
<proteinExistence type="predicted"/>